<reference evidence="1 2" key="1">
    <citation type="submission" date="2016-10" db="EMBL/GenBank/DDBJ databases">
        <authorList>
            <person name="Cai Z."/>
        </authorList>
    </citation>
    <scope>NUCLEOTIDE SEQUENCE [LARGE SCALE GENOMIC DNA]</scope>
</reference>
<evidence type="ECO:0000313" key="1">
    <source>
        <dbReference type="EMBL" id="SZX65740.1"/>
    </source>
</evidence>
<accession>A0A383VLG9</accession>
<name>A0A383VLG9_TETOB</name>
<keyword evidence="2" id="KW-1185">Reference proteome</keyword>
<dbReference type="EMBL" id="FNXT01000662">
    <property type="protein sequence ID" value="SZX65740.1"/>
    <property type="molecule type" value="Genomic_DNA"/>
</dbReference>
<evidence type="ECO:0000313" key="2">
    <source>
        <dbReference type="Proteomes" id="UP000256970"/>
    </source>
</evidence>
<gene>
    <name evidence="1" type="ORF">BQ4739_LOCUS6208</name>
</gene>
<dbReference type="Proteomes" id="UP000256970">
    <property type="component" value="Unassembled WGS sequence"/>
</dbReference>
<organism evidence="1 2">
    <name type="scientific">Tetradesmus obliquus</name>
    <name type="common">Green alga</name>
    <name type="synonym">Acutodesmus obliquus</name>
    <dbReference type="NCBI Taxonomy" id="3088"/>
    <lineage>
        <taxon>Eukaryota</taxon>
        <taxon>Viridiplantae</taxon>
        <taxon>Chlorophyta</taxon>
        <taxon>core chlorophytes</taxon>
        <taxon>Chlorophyceae</taxon>
        <taxon>CS clade</taxon>
        <taxon>Sphaeropleales</taxon>
        <taxon>Scenedesmaceae</taxon>
        <taxon>Tetradesmus</taxon>
    </lineage>
</organism>
<protein>
    <submittedName>
        <fullName evidence="1">Uncharacterized protein</fullName>
    </submittedName>
</protein>
<sequence length="71" mass="7751">MSVMQTVYAAAEDAQNGKISEEQLITQLEEAGKQLEDDRQLEVVETVLKSKLDADLAEEAVEAVRRGKGSS</sequence>
<proteinExistence type="predicted"/>
<dbReference type="AlphaFoldDB" id="A0A383VLG9"/>